<evidence type="ECO:0000256" key="10">
    <source>
        <dbReference type="ARBA" id="ARBA00071747"/>
    </source>
</evidence>
<dbReference type="PANTHER" id="PTHR43394">
    <property type="entry name" value="ATP-DEPENDENT PERMEASE MDL1, MITOCHONDRIAL"/>
    <property type="match status" value="1"/>
</dbReference>
<feature type="domain" description="ABC transporter" evidence="13">
    <location>
        <begin position="426"/>
        <end position="660"/>
    </location>
</feature>
<dbReference type="InterPro" id="IPR039421">
    <property type="entry name" value="Type_1_exporter"/>
</dbReference>
<evidence type="ECO:0000256" key="1">
    <source>
        <dbReference type="ARBA" id="ARBA00004651"/>
    </source>
</evidence>
<dbReference type="FunFam" id="3.40.50.300:FF:000287">
    <property type="entry name" value="Multidrug ABC transporter ATP-binding protein"/>
    <property type="match status" value="1"/>
</dbReference>
<dbReference type="SUPFAM" id="SSF90123">
    <property type="entry name" value="ABC transporter transmembrane region"/>
    <property type="match status" value="1"/>
</dbReference>
<keyword evidence="3 12" id="KW-0812">Transmembrane</keyword>
<comment type="similarity">
    <text evidence="9">Belongs to the ABC transporter superfamily. Lipid exporter (TC 3.A.1.106) family.</text>
</comment>
<keyword evidence="7 12" id="KW-0472">Membrane</keyword>
<dbReference type="Pfam" id="PF00664">
    <property type="entry name" value="ABC_membrane"/>
    <property type="match status" value="1"/>
</dbReference>
<evidence type="ECO:0000256" key="5">
    <source>
        <dbReference type="ARBA" id="ARBA00022840"/>
    </source>
</evidence>
<feature type="transmembrane region" description="Helical" evidence="12">
    <location>
        <begin position="343"/>
        <end position="370"/>
    </location>
</feature>
<evidence type="ECO:0000256" key="11">
    <source>
        <dbReference type="SAM" id="MobiDB-lite"/>
    </source>
</evidence>
<evidence type="ECO:0000256" key="9">
    <source>
        <dbReference type="ARBA" id="ARBA00061644"/>
    </source>
</evidence>
<keyword evidence="4" id="KW-0547">Nucleotide-binding</keyword>
<feature type="transmembrane region" description="Helical" evidence="12">
    <location>
        <begin position="249"/>
        <end position="268"/>
    </location>
</feature>
<evidence type="ECO:0000256" key="7">
    <source>
        <dbReference type="ARBA" id="ARBA00023136"/>
    </source>
</evidence>
<dbReference type="PROSITE" id="PS50929">
    <property type="entry name" value="ABC_TM1F"/>
    <property type="match status" value="1"/>
</dbReference>
<evidence type="ECO:0000256" key="8">
    <source>
        <dbReference type="ARBA" id="ARBA00055053"/>
    </source>
</evidence>
<gene>
    <name evidence="15" type="ORF">EV386_1835</name>
</gene>
<dbReference type="CDD" id="cd18547">
    <property type="entry name" value="ABC_6TM_Tm288_like"/>
    <property type="match status" value="1"/>
</dbReference>
<dbReference type="PROSITE" id="PS00211">
    <property type="entry name" value="ABC_TRANSPORTER_1"/>
    <property type="match status" value="1"/>
</dbReference>
<dbReference type="InterPro" id="IPR027417">
    <property type="entry name" value="P-loop_NTPase"/>
</dbReference>
<dbReference type="InterPro" id="IPR003593">
    <property type="entry name" value="AAA+_ATPase"/>
</dbReference>
<comment type="subcellular location">
    <subcellularLocation>
        <location evidence="1">Cell membrane</location>
        <topology evidence="1">Multi-pass membrane protein</topology>
    </subcellularLocation>
</comment>
<reference evidence="15 16" key="1">
    <citation type="submission" date="2019-02" db="EMBL/GenBank/DDBJ databases">
        <title>Sequencing the genomes of 1000 actinobacteria strains.</title>
        <authorList>
            <person name="Klenk H.-P."/>
        </authorList>
    </citation>
    <scope>NUCLEOTIDE SEQUENCE [LARGE SCALE GENOMIC DNA]</scope>
    <source>
        <strain evidence="15 16">DSM 16932</strain>
    </source>
</reference>
<keyword evidence="2" id="KW-0813">Transport</keyword>
<dbReference type="InterPro" id="IPR003439">
    <property type="entry name" value="ABC_transporter-like_ATP-bd"/>
</dbReference>
<protein>
    <recommendedName>
        <fullName evidence="10">Fatty acid ABC transporter ATP-binding/permease protein</fullName>
    </recommendedName>
</protein>
<keyword evidence="5 15" id="KW-0067">ATP-binding</keyword>
<dbReference type="AlphaFoldDB" id="A0A4V2EY27"/>
<dbReference type="GO" id="GO:0005886">
    <property type="term" value="C:plasma membrane"/>
    <property type="evidence" value="ECO:0007669"/>
    <property type="project" value="UniProtKB-SubCell"/>
</dbReference>
<dbReference type="InterPro" id="IPR011527">
    <property type="entry name" value="ABC1_TM_dom"/>
</dbReference>
<dbReference type="Pfam" id="PF00005">
    <property type="entry name" value="ABC_tran"/>
    <property type="match status" value="1"/>
</dbReference>
<proteinExistence type="inferred from homology"/>
<dbReference type="PROSITE" id="PS50893">
    <property type="entry name" value="ABC_TRANSPORTER_2"/>
    <property type="match status" value="1"/>
</dbReference>
<dbReference type="InterPro" id="IPR036640">
    <property type="entry name" value="ABC1_TM_sf"/>
</dbReference>
<dbReference type="OrthoDB" id="9806127at2"/>
<dbReference type="Gene3D" id="1.20.1560.10">
    <property type="entry name" value="ABC transporter type 1, transmembrane domain"/>
    <property type="match status" value="1"/>
</dbReference>
<name>A0A4V2EY27_9MICO</name>
<evidence type="ECO:0000313" key="16">
    <source>
        <dbReference type="Proteomes" id="UP000293852"/>
    </source>
</evidence>
<dbReference type="GO" id="GO:0015421">
    <property type="term" value="F:ABC-type oligopeptide transporter activity"/>
    <property type="evidence" value="ECO:0007669"/>
    <property type="project" value="TreeGrafter"/>
</dbReference>
<dbReference type="Proteomes" id="UP000293852">
    <property type="component" value="Unassembled WGS sequence"/>
</dbReference>
<comment type="caution">
    <text evidence="15">The sequence shown here is derived from an EMBL/GenBank/DDBJ whole genome shotgun (WGS) entry which is preliminary data.</text>
</comment>
<keyword evidence="6 12" id="KW-1133">Transmembrane helix</keyword>
<sequence>MSEQKTETSAPASEPELTEEERLEIELGEQARIASDSWDSVAPGKADHFGQSFGRMIGLLKPYKVAMAIVVVMGAASVVLSVWAPRVLGRATDVVFSGFASRQFPAGLTQDEAVAGLRQAGQGRIADMVATMEHFVPGQGIDFDRLRELMVSVLVIYVAAAVLGWAQGFITNIVMVKAMWRLREDVEAKVNRLPLRYFDRVQRGEVISRVTNDIDNVTQTMQQALSGAITAVLTVVGVLAMMFSLSWQLALVTLVSLPLMGVVFGVIGPKSQKAFGVQWRKVGRLNARVEESFSGHALVKTFGRRADFQARFAVDNEELYQQSFKAQFLSGIIWPAMSFIGNLSYVTIAVIGGLMVAGGSMSLGAIQAFIQYSQMFTQPLQQLGGMVAVVQSGTASAERVFQFLDEDEQEPDDVDAPAPVEGEGVIEFEHVHFSYSQDAPLIEDLSFTVRPGQTVAIVGPTGAGKTTLVNLLMRFYDPQGGRILVDGQDIADLTRHDARARTGMVLQDTWLFAGTIRENIRYGRQSATDEEVLAAARATYVDRFVHSLPHGYDTMLEEDAANLSAGERQLITIARAFVSQPSILILDEATSSVDTRTEKLLQHAMASLRHGRTSFVIAHRLSTIRDADLILVMEHGAIVEQGTHEELLAARGAYDALYQSQFSGAFEEPELA</sequence>
<dbReference type="InterPro" id="IPR017871">
    <property type="entry name" value="ABC_transporter-like_CS"/>
</dbReference>
<dbReference type="SUPFAM" id="SSF52540">
    <property type="entry name" value="P-loop containing nucleoside triphosphate hydrolases"/>
    <property type="match status" value="1"/>
</dbReference>
<comment type="function">
    <text evidence="8">ABC transporter involved in fatty acid import. Transmembrane domains (TMD) form a pore in the membrane and the ATP-binding domain (NBD) is responsible for energy generation.</text>
</comment>
<feature type="transmembrane region" description="Helical" evidence="12">
    <location>
        <begin position="65"/>
        <end position="84"/>
    </location>
</feature>
<feature type="region of interest" description="Disordered" evidence="11">
    <location>
        <begin position="1"/>
        <end position="21"/>
    </location>
</feature>
<evidence type="ECO:0000256" key="2">
    <source>
        <dbReference type="ARBA" id="ARBA00022448"/>
    </source>
</evidence>
<dbReference type="RefSeq" id="WP_130414294.1">
    <property type="nucleotide sequence ID" value="NZ_SGWX01000001.1"/>
</dbReference>
<evidence type="ECO:0000256" key="4">
    <source>
        <dbReference type="ARBA" id="ARBA00022741"/>
    </source>
</evidence>
<feature type="transmembrane region" description="Helical" evidence="12">
    <location>
        <begin position="149"/>
        <end position="174"/>
    </location>
</feature>
<evidence type="ECO:0000256" key="3">
    <source>
        <dbReference type="ARBA" id="ARBA00022692"/>
    </source>
</evidence>
<accession>A0A4V2EY27</accession>
<feature type="domain" description="ABC transmembrane type-1" evidence="14">
    <location>
        <begin position="68"/>
        <end position="392"/>
    </location>
</feature>
<dbReference type="GO" id="GO:0016887">
    <property type="term" value="F:ATP hydrolysis activity"/>
    <property type="evidence" value="ECO:0007669"/>
    <property type="project" value="InterPro"/>
</dbReference>
<organism evidence="15 16">
    <name type="scientific">Xylanimonas ulmi</name>
    <dbReference type="NCBI Taxonomy" id="228973"/>
    <lineage>
        <taxon>Bacteria</taxon>
        <taxon>Bacillati</taxon>
        <taxon>Actinomycetota</taxon>
        <taxon>Actinomycetes</taxon>
        <taxon>Micrococcales</taxon>
        <taxon>Promicromonosporaceae</taxon>
        <taxon>Xylanimonas</taxon>
    </lineage>
</organism>
<evidence type="ECO:0000259" key="13">
    <source>
        <dbReference type="PROSITE" id="PS50893"/>
    </source>
</evidence>
<dbReference type="PANTHER" id="PTHR43394:SF1">
    <property type="entry name" value="ATP-BINDING CASSETTE SUB-FAMILY B MEMBER 10, MITOCHONDRIAL"/>
    <property type="match status" value="1"/>
</dbReference>
<evidence type="ECO:0000259" key="14">
    <source>
        <dbReference type="PROSITE" id="PS50929"/>
    </source>
</evidence>
<dbReference type="SMART" id="SM00382">
    <property type="entry name" value="AAA"/>
    <property type="match status" value="1"/>
</dbReference>
<evidence type="ECO:0000256" key="6">
    <source>
        <dbReference type="ARBA" id="ARBA00022989"/>
    </source>
</evidence>
<dbReference type="CDD" id="cd03254">
    <property type="entry name" value="ABCC_Glucan_exporter_like"/>
    <property type="match status" value="1"/>
</dbReference>
<dbReference type="GO" id="GO:0005524">
    <property type="term" value="F:ATP binding"/>
    <property type="evidence" value="ECO:0007669"/>
    <property type="project" value="UniProtKB-KW"/>
</dbReference>
<evidence type="ECO:0000313" key="15">
    <source>
        <dbReference type="EMBL" id="RZS61530.1"/>
    </source>
</evidence>
<feature type="transmembrane region" description="Helical" evidence="12">
    <location>
        <begin position="224"/>
        <end position="243"/>
    </location>
</feature>
<evidence type="ECO:0000256" key="12">
    <source>
        <dbReference type="SAM" id="Phobius"/>
    </source>
</evidence>
<dbReference type="Gene3D" id="3.40.50.300">
    <property type="entry name" value="P-loop containing nucleotide triphosphate hydrolases"/>
    <property type="match status" value="1"/>
</dbReference>
<keyword evidence="16" id="KW-1185">Reference proteome</keyword>
<dbReference type="EMBL" id="SGWX01000001">
    <property type="protein sequence ID" value="RZS61530.1"/>
    <property type="molecule type" value="Genomic_DNA"/>
</dbReference>